<dbReference type="PANTHER" id="PTHR47371:SF3">
    <property type="entry name" value="PHOSPHOGLYCEROL TRANSFERASE I"/>
    <property type="match status" value="1"/>
</dbReference>
<evidence type="ECO:0000256" key="6">
    <source>
        <dbReference type="SAM" id="Phobius"/>
    </source>
</evidence>
<dbReference type="PANTHER" id="PTHR47371">
    <property type="entry name" value="LIPOTEICHOIC ACID SYNTHASE"/>
    <property type="match status" value="1"/>
</dbReference>
<accession>A0AAV4ZXH2</accession>
<comment type="subcellular location">
    <subcellularLocation>
        <location evidence="1">Cell membrane</location>
        <topology evidence="1">Multi-pass membrane protein</topology>
    </subcellularLocation>
</comment>
<evidence type="ECO:0000256" key="5">
    <source>
        <dbReference type="ARBA" id="ARBA00023136"/>
    </source>
</evidence>
<keyword evidence="5 6" id="KW-0472">Membrane</keyword>
<feature type="signal peptide" evidence="7">
    <location>
        <begin position="1"/>
        <end position="18"/>
    </location>
</feature>
<keyword evidence="3 6" id="KW-0812">Transmembrane</keyword>
<keyword evidence="10" id="KW-1185">Reference proteome</keyword>
<dbReference type="RefSeq" id="WP_066919772.1">
    <property type="nucleotide sequence ID" value="NZ_BPQO01000058.1"/>
</dbReference>
<evidence type="ECO:0000256" key="7">
    <source>
        <dbReference type="SAM" id="SignalP"/>
    </source>
</evidence>
<dbReference type="InterPro" id="IPR000917">
    <property type="entry name" value="Sulfatase_N"/>
</dbReference>
<evidence type="ECO:0000256" key="2">
    <source>
        <dbReference type="ARBA" id="ARBA00022475"/>
    </source>
</evidence>
<dbReference type="Proteomes" id="UP001055247">
    <property type="component" value="Unassembled WGS sequence"/>
</dbReference>
<evidence type="ECO:0000259" key="8">
    <source>
        <dbReference type="Pfam" id="PF00884"/>
    </source>
</evidence>
<feature type="transmembrane region" description="Helical" evidence="6">
    <location>
        <begin position="146"/>
        <end position="169"/>
    </location>
</feature>
<evidence type="ECO:0000256" key="4">
    <source>
        <dbReference type="ARBA" id="ARBA00022989"/>
    </source>
</evidence>
<dbReference type="Gene3D" id="3.40.720.10">
    <property type="entry name" value="Alkaline Phosphatase, subunit A"/>
    <property type="match status" value="1"/>
</dbReference>
<evidence type="ECO:0000313" key="9">
    <source>
        <dbReference type="EMBL" id="GJD92717.1"/>
    </source>
</evidence>
<feature type="transmembrane region" description="Helical" evidence="6">
    <location>
        <begin position="117"/>
        <end position="134"/>
    </location>
</feature>
<feature type="domain" description="Sulfatase N-terminal" evidence="8">
    <location>
        <begin position="221"/>
        <end position="437"/>
    </location>
</feature>
<sequence length="496" mass="53133">MSVLAGFLAPLACALALAATIEAWGGAARAPLGRRPGDLALRLGAYALLTVFWFCFSWRPWLAASSTVTTVAALVLISRAKRAVIGEPLVFSDFALLPQVPRHPQLYYIPPVTSPRVAGPFLIALAGIALWYWLEPSLLPAGPGRSLAAIVALPLALLGLAAAATRGPLAQALARRFPRPDLEADIARVGLPATLMAYALRRRTEAAPAAVPAEPTAPGDPVVVVIQLESFIDPERLGGPRLPAMDLIRSRAAEYGRLRVPAHGAYTMRSEHAVLTGAAPDALGFGVYDPYLANGGDEPASLPRRAAANGYETLFVHPFHRNFFQRARVMERFGFRRLVMGEDFAEAPRTGPYVGDVALGRRILAEVRARRGPLFLFSVTMENHGPWKPGRLPGVDDPLAQYLHHVANTGRMIEELVAGLGGERATLCVFGDHAPSLPTCRPGFGETSTDYALFRFGGPACAPRRIDRTADALGRRLRATLHADMTPPAGTSPAQA</sequence>
<dbReference type="AlphaFoldDB" id="A0AAV4ZXH2"/>
<dbReference type="SUPFAM" id="SSF53649">
    <property type="entry name" value="Alkaline phosphatase-like"/>
    <property type="match status" value="1"/>
</dbReference>
<feature type="chain" id="PRO_5043775149" description="Sulfatase N-terminal domain-containing protein" evidence="7">
    <location>
        <begin position="19"/>
        <end position="496"/>
    </location>
</feature>
<feature type="transmembrane region" description="Helical" evidence="6">
    <location>
        <begin position="39"/>
        <end position="56"/>
    </location>
</feature>
<keyword evidence="2" id="KW-1003">Cell membrane</keyword>
<organism evidence="9 10">
    <name type="scientific">Methylobacterium hispanicum</name>
    <dbReference type="NCBI Taxonomy" id="270350"/>
    <lineage>
        <taxon>Bacteria</taxon>
        <taxon>Pseudomonadati</taxon>
        <taxon>Pseudomonadota</taxon>
        <taxon>Alphaproteobacteria</taxon>
        <taxon>Hyphomicrobiales</taxon>
        <taxon>Methylobacteriaceae</taxon>
        <taxon>Methylobacterium</taxon>
    </lineage>
</organism>
<protein>
    <recommendedName>
        <fullName evidence="8">Sulfatase N-terminal domain-containing protein</fullName>
    </recommendedName>
</protein>
<evidence type="ECO:0000313" key="10">
    <source>
        <dbReference type="Proteomes" id="UP001055247"/>
    </source>
</evidence>
<keyword evidence="4 6" id="KW-1133">Transmembrane helix</keyword>
<dbReference type="Pfam" id="PF00884">
    <property type="entry name" value="Sulfatase"/>
    <property type="match status" value="1"/>
</dbReference>
<gene>
    <name evidence="9" type="ORF">BHAOGJBA_6274</name>
</gene>
<reference evidence="9" key="1">
    <citation type="journal article" date="2016" name="Front. Microbiol.">
        <title>Genome Sequence of the Piezophilic, Mesophilic Sulfate-Reducing Bacterium Desulfovibrio indicus J2T.</title>
        <authorList>
            <person name="Cao J."/>
            <person name="Maignien L."/>
            <person name="Shao Z."/>
            <person name="Alain K."/>
            <person name="Jebbar M."/>
        </authorList>
    </citation>
    <scope>NUCLEOTIDE SEQUENCE</scope>
    <source>
        <strain evidence="9">DSM 16372</strain>
    </source>
</reference>
<proteinExistence type="predicted"/>
<reference evidence="9" key="2">
    <citation type="submission" date="2021-08" db="EMBL/GenBank/DDBJ databases">
        <authorList>
            <person name="Tani A."/>
            <person name="Ola A."/>
            <person name="Ogura Y."/>
            <person name="Katsura K."/>
            <person name="Hayashi T."/>
        </authorList>
    </citation>
    <scope>NUCLEOTIDE SEQUENCE</scope>
    <source>
        <strain evidence="9">DSM 16372</strain>
    </source>
</reference>
<keyword evidence="7" id="KW-0732">Signal</keyword>
<dbReference type="InterPro" id="IPR050448">
    <property type="entry name" value="OpgB/LTA_synthase_biosynth"/>
</dbReference>
<name>A0AAV4ZXH2_9HYPH</name>
<evidence type="ECO:0000256" key="1">
    <source>
        <dbReference type="ARBA" id="ARBA00004651"/>
    </source>
</evidence>
<dbReference type="InterPro" id="IPR017850">
    <property type="entry name" value="Alkaline_phosphatase_core_sf"/>
</dbReference>
<dbReference type="GO" id="GO:0005886">
    <property type="term" value="C:plasma membrane"/>
    <property type="evidence" value="ECO:0007669"/>
    <property type="project" value="UniProtKB-SubCell"/>
</dbReference>
<evidence type="ECO:0000256" key="3">
    <source>
        <dbReference type="ARBA" id="ARBA00022692"/>
    </source>
</evidence>
<dbReference type="EMBL" id="BPQO01000058">
    <property type="protein sequence ID" value="GJD92717.1"/>
    <property type="molecule type" value="Genomic_DNA"/>
</dbReference>
<dbReference type="CDD" id="cd16015">
    <property type="entry name" value="LTA_synthase"/>
    <property type="match status" value="1"/>
</dbReference>
<comment type="caution">
    <text evidence="9">The sequence shown here is derived from an EMBL/GenBank/DDBJ whole genome shotgun (WGS) entry which is preliminary data.</text>
</comment>